<evidence type="ECO:0000259" key="6">
    <source>
        <dbReference type="Pfam" id="PF08281"/>
    </source>
</evidence>
<evidence type="ECO:0000256" key="3">
    <source>
        <dbReference type="ARBA" id="ARBA00023082"/>
    </source>
</evidence>
<dbReference type="Proteomes" id="UP000002774">
    <property type="component" value="Chromosome"/>
</dbReference>
<dbReference type="InterPro" id="IPR007627">
    <property type="entry name" value="RNA_pol_sigma70_r2"/>
</dbReference>
<feature type="domain" description="RNA polymerase sigma factor 70 region 4 type 2" evidence="6">
    <location>
        <begin position="120"/>
        <end position="161"/>
    </location>
</feature>
<dbReference type="InterPro" id="IPR014284">
    <property type="entry name" value="RNA_pol_sigma-70_dom"/>
</dbReference>
<dbReference type="GO" id="GO:0006352">
    <property type="term" value="P:DNA-templated transcription initiation"/>
    <property type="evidence" value="ECO:0007669"/>
    <property type="project" value="InterPro"/>
</dbReference>
<dbReference type="InterPro" id="IPR013325">
    <property type="entry name" value="RNA_pol_sigma_r2"/>
</dbReference>
<organism evidence="7 8">
    <name type="scientific">Mucilaginibacter paludis DSM 18603</name>
    <dbReference type="NCBI Taxonomy" id="714943"/>
    <lineage>
        <taxon>Bacteria</taxon>
        <taxon>Pseudomonadati</taxon>
        <taxon>Bacteroidota</taxon>
        <taxon>Sphingobacteriia</taxon>
        <taxon>Sphingobacteriales</taxon>
        <taxon>Sphingobacteriaceae</taxon>
        <taxon>Mucilaginibacter</taxon>
    </lineage>
</organism>
<evidence type="ECO:0000256" key="2">
    <source>
        <dbReference type="ARBA" id="ARBA00023015"/>
    </source>
</evidence>
<dbReference type="AlphaFoldDB" id="H1YGW7"/>
<accession>H1YGW7</accession>
<evidence type="ECO:0000256" key="4">
    <source>
        <dbReference type="ARBA" id="ARBA00023163"/>
    </source>
</evidence>
<dbReference type="InterPro" id="IPR039425">
    <property type="entry name" value="RNA_pol_sigma-70-like"/>
</dbReference>
<dbReference type="Pfam" id="PF08281">
    <property type="entry name" value="Sigma70_r4_2"/>
    <property type="match status" value="1"/>
</dbReference>
<keyword evidence="2" id="KW-0805">Transcription regulation</keyword>
<dbReference type="GO" id="GO:0003677">
    <property type="term" value="F:DNA binding"/>
    <property type="evidence" value="ECO:0007669"/>
    <property type="project" value="InterPro"/>
</dbReference>
<proteinExistence type="inferred from homology"/>
<dbReference type="PANTHER" id="PTHR43133">
    <property type="entry name" value="RNA POLYMERASE ECF-TYPE SIGMA FACTO"/>
    <property type="match status" value="1"/>
</dbReference>
<keyword evidence="3" id="KW-0731">Sigma factor</keyword>
<dbReference type="Pfam" id="PF04542">
    <property type="entry name" value="Sigma70_r2"/>
    <property type="match status" value="1"/>
</dbReference>
<name>H1YGW7_9SPHI</name>
<keyword evidence="4" id="KW-0804">Transcription</keyword>
<dbReference type="eggNOG" id="COG1595">
    <property type="taxonomic scope" value="Bacteria"/>
</dbReference>
<dbReference type="SUPFAM" id="SSF88946">
    <property type="entry name" value="Sigma2 domain of RNA polymerase sigma factors"/>
    <property type="match status" value="1"/>
</dbReference>
<evidence type="ECO:0000256" key="1">
    <source>
        <dbReference type="ARBA" id="ARBA00010641"/>
    </source>
</evidence>
<evidence type="ECO:0000313" key="8">
    <source>
        <dbReference type="Proteomes" id="UP000002774"/>
    </source>
</evidence>
<dbReference type="STRING" id="714943.Mucpa_2263"/>
<dbReference type="InterPro" id="IPR013249">
    <property type="entry name" value="RNA_pol_sigma70_r4_t2"/>
</dbReference>
<reference evidence="7" key="1">
    <citation type="submission" date="2011-09" db="EMBL/GenBank/DDBJ databases">
        <title>The permanent draft genome of Mucilaginibacter paludis DSM 18603.</title>
        <authorList>
            <consortium name="US DOE Joint Genome Institute (JGI-PGF)"/>
            <person name="Lucas S."/>
            <person name="Han J."/>
            <person name="Lapidus A."/>
            <person name="Bruce D."/>
            <person name="Goodwin L."/>
            <person name="Pitluck S."/>
            <person name="Peters L."/>
            <person name="Kyrpides N."/>
            <person name="Mavromatis K."/>
            <person name="Ivanova N."/>
            <person name="Mikhailova N."/>
            <person name="Held B."/>
            <person name="Detter J.C."/>
            <person name="Tapia R."/>
            <person name="Han C."/>
            <person name="Land M."/>
            <person name="Hauser L."/>
            <person name="Markowitz V."/>
            <person name="Cheng J.-F."/>
            <person name="Hugenholtz P."/>
            <person name="Woyke T."/>
            <person name="Wu D."/>
            <person name="Tindall B."/>
            <person name="Brambilla E."/>
            <person name="Klenk H.-P."/>
            <person name="Eisen J.A."/>
        </authorList>
    </citation>
    <scope>NUCLEOTIDE SEQUENCE [LARGE SCALE GENOMIC DNA]</scope>
    <source>
        <strain evidence="7">DSM 18603</strain>
    </source>
</reference>
<dbReference type="EMBL" id="CM001403">
    <property type="protein sequence ID" value="EHQ26396.1"/>
    <property type="molecule type" value="Genomic_DNA"/>
</dbReference>
<feature type="domain" description="RNA polymerase sigma-70 region 2" evidence="5">
    <location>
        <begin position="22"/>
        <end position="85"/>
    </location>
</feature>
<protein>
    <submittedName>
        <fullName evidence="7">RNA polymerase, sigma-24 subunit, ECF subfamily</fullName>
    </submittedName>
</protein>
<dbReference type="Gene3D" id="1.10.1740.10">
    <property type="match status" value="1"/>
</dbReference>
<dbReference type="InterPro" id="IPR036388">
    <property type="entry name" value="WH-like_DNA-bd_sf"/>
</dbReference>
<gene>
    <name evidence="7" type="ORF">Mucpa_2263</name>
</gene>
<dbReference type="PANTHER" id="PTHR43133:SF46">
    <property type="entry name" value="RNA POLYMERASE SIGMA-70 FACTOR ECF SUBFAMILY"/>
    <property type="match status" value="1"/>
</dbReference>
<dbReference type="OrthoDB" id="679904at2"/>
<evidence type="ECO:0000313" key="7">
    <source>
        <dbReference type="EMBL" id="EHQ26396.1"/>
    </source>
</evidence>
<dbReference type="InterPro" id="IPR013324">
    <property type="entry name" value="RNA_pol_sigma_r3/r4-like"/>
</dbReference>
<dbReference type="HOGENOM" id="CLU_047691_4_1_10"/>
<evidence type="ECO:0000259" key="5">
    <source>
        <dbReference type="Pfam" id="PF04542"/>
    </source>
</evidence>
<dbReference type="SUPFAM" id="SSF88659">
    <property type="entry name" value="Sigma3 and sigma4 domains of RNA polymerase sigma factors"/>
    <property type="match status" value="1"/>
</dbReference>
<keyword evidence="8" id="KW-1185">Reference proteome</keyword>
<dbReference type="RefSeq" id="WP_008506463.1">
    <property type="nucleotide sequence ID" value="NZ_CM001403.1"/>
</dbReference>
<dbReference type="Gene3D" id="1.10.10.10">
    <property type="entry name" value="Winged helix-like DNA-binding domain superfamily/Winged helix DNA-binding domain"/>
    <property type="match status" value="1"/>
</dbReference>
<sequence>MEDQQLLQLIGQGDNDAFSKIYKKYWKKLYVMAYNRLKDKKQSKDLVQDLFVTLWERRERLEIESLDSYLYSSVRYGVLKQVASHKITVDFFDALENLPLQASSADTNIVSKELWAAYNDMVGTMPAQRQKIFRMRFEDNMKTKAIAEELNITQKTVQNQLITSSQQIRSLLTIWMIFACLLFGRI</sequence>
<dbReference type="NCBIfam" id="TIGR02937">
    <property type="entry name" value="sigma70-ECF"/>
    <property type="match status" value="1"/>
</dbReference>
<comment type="similarity">
    <text evidence="1">Belongs to the sigma-70 factor family. ECF subfamily.</text>
</comment>
<dbReference type="GO" id="GO:0016987">
    <property type="term" value="F:sigma factor activity"/>
    <property type="evidence" value="ECO:0007669"/>
    <property type="project" value="UniProtKB-KW"/>
</dbReference>